<name>A0A182ITN2_ANOAO</name>
<evidence type="ECO:0000313" key="1">
    <source>
        <dbReference type="EnsemblMetazoa" id="AATE005268-PA.1"/>
    </source>
</evidence>
<sequence length="428" mass="44548">MPLGDCGTCCRLVVVLVVVVMVALLLLLALAPVDGGGGIVGLTGDWRSLPSEPVDSIIASGGVPCGAVDEEGKAEDEFGSNRWLTVERGSGRSLRALVCFVASIGAGGGLSADTFRWFVSPRKLCAFFNELAEPSDNPPLLLLPASVTREISGMEPLKLIGRISVAGRSGMTGFSRIVTVPPPVAIVSPPAAAAVGSCSIVVAFGAQHRLPLVLGLGLLVRVVLQRGEPLVLPGVAAPGHPRRAAAQLPEVVCRLQLIVYLPTPRLAASMLLLLLLVVVVMMNCTSPSKKNAQSATSASTIVFTVAVVFTLSSRFGDITIAMFCVDILFSWFFSARLVVVLVVVVMVALLLLLALAPVDGGGGIVGLTGDWRSLPSEPVDSIIASGGVPCGAVDEEGKAEDEFGSNRWLTVERGSGRSLRALVCFVCF</sequence>
<protein>
    <submittedName>
        <fullName evidence="1">Uncharacterized protein</fullName>
    </submittedName>
</protein>
<organism evidence="1">
    <name type="scientific">Anopheles atroparvus</name>
    <name type="common">European mosquito</name>
    <dbReference type="NCBI Taxonomy" id="41427"/>
    <lineage>
        <taxon>Eukaryota</taxon>
        <taxon>Metazoa</taxon>
        <taxon>Ecdysozoa</taxon>
        <taxon>Arthropoda</taxon>
        <taxon>Hexapoda</taxon>
        <taxon>Insecta</taxon>
        <taxon>Pterygota</taxon>
        <taxon>Neoptera</taxon>
        <taxon>Endopterygota</taxon>
        <taxon>Diptera</taxon>
        <taxon>Nematocera</taxon>
        <taxon>Culicoidea</taxon>
        <taxon>Culicidae</taxon>
        <taxon>Anophelinae</taxon>
        <taxon>Anopheles</taxon>
    </lineage>
</organism>
<dbReference type="AlphaFoldDB" id="A0A182ITN2"/>
<accession>A0A182ITN2</accession>
<dbReference type="VEuPathDB" id="VectorBase:AATE005268"/>
<dbReference type="EnsemblMetazoa" id="AATE005268-RA">
    <property type="protein sequence ID" value="AATE005268-PA.1"/>
    <property type="gene ID" value="AATE005268"/>
</dbReference>
<reference evidence="1" key="1">
    <citation type="submission" date="2022-08" db="UniProtKB">
        <authorList>
            <consortium name="EnsemblMetazoa"/>
        </authorList>
    </citation>
    <scope>IDENTIFICATION</scope>
    <source>
        <strain evidence="1">EBRO</strain>
    </source>
</reference>
<proteinExistence type="predicted"/>